<feature type="domain" description="Peptidase M15A C-terminal" evidence="1">
    <location>
        <begin position="14"/>
        <end position="133"/>
    </location>
</feature>
<dbReference type="EMBL" id="AP025732">
    <property type="protein sequence ID" value="BDI14319.1"/>
    <property type="molecule type" value="Genomic_DNA"/>
</dbReference>
<name>A0ABM7YUM1_NOSCO</name>
<dbReference type="InterPro" id="IPR009045">
    <property type="entry name" value="Zn_M74/Hedgehog-like"/>
</dbReference>
<evidence type="ECO:0000313" key="2">
    <source>
        <dbReference type="EMBL" id="BDI14319.1"/>
    </source>
</evidence>
<dbReference type="InterPro" id="IPR013230">
    <property type="entry name" value="Peptidase_M15A_C"/>
</dbReference>
<dbReference type="Gene3D" id="3.30.1380.10">
    <property type="match status" value="1"/>
</dbReference>
<dbReference type="Pfam" id="PF08291">
    <property type="entry name" value="Peptidase_M15_3"/>
    <property type="match status" value="1"/>
</dbReference>
<evidence type="ECO:0000259" key="1">
    <source>
        <dbReference type="Pfam" id="PF08291"/>
    </source>
</evidence>
<keyword evidence="3" id="KW-1185">Reference proteome</keyword>
<proteinExistence type="predicted"/>
<evidence type="ECO:0000313" key="3">
    <source>
        <dbReference type="Proteomes" id="UP001055453"/>
    </source>
</evidence>
<organism evidence="2 3">
    <name type="scientific">Nostoc cf. commune SO-36</name>
    <dbReference type="NCBI Taxonomy" id="449208"/>
    <lineage>
        <taxon>Bacteria</taxon>
        <taxon>Bacillati</taxon>
        <taxon>Cyanobacteriota</taxon>
        <taxon>Cyanophyceae</taxon>
        <taxon>Nostocales</taxon>
        <taxon>Nostocaceae</taxon>
        <taxon>Nostoc</taxon>
    </lineage>
</organism>
<gene>
    <name evidence="2" type="ORF">ANSO36C_01210</name>
</gene>
<dbReference type="Proteomes" id="UP001055453">
    <property type="component" value="Chromosome"/>
</dbReference>
<accession>A0ABM7YUM1</accession>
<protein>
    <recommendedName>
        <fullName evidence="1">Peptidase M15A C-terminal domain-containing protein</fullName>
    </recommendedName>
</protein>
<sequence length="145" mass="15882">MKLPNGTIVYENELIVIGIPLTWGEFTKGCTRVPESNALGLSAASIANNIIKATKGFGKIRDQYGSAIQITSGYRPPHINRQQGGVRDSQHIQGLAIDLAPLDGNLQRLFQVCRASDCTGLGRGMHRGFVHCDWRPGDRVVFDYS</sequence>
<dbReference type="SUPFAM" id="SSF55166">
    <property type="entry name" value="Hedgehog/DD-peptidase"/>
    <property type="match status" value="1"/>
</dbReference>
<dbReference type="RefSeq" id="WP_251957931.1">
    <property type="nucleotide sequence ID" value="NZ_AP025732.1"/>
</dbReference>
<reference evidence="2" key="1">
    <citation type="submission" date="2022-04" db="EMBL/GenBank/DDBJ databases">
        <title>Complete genome sequence of a cyanobacterium, Nostoc sp. SO-36, isolated in Antarctica.</title>
        <authorList>
            <person name="Kanesaki Y."/>
            <person name="Effendi D."/>
            <person name="Sakamoto T."/>
            <person name="Ohtani S."/>
            <person name="Awai K."/>
        </authorList>
    </citation>
    <scope>NUCLEOTIDE SEQUENCE</scope>
    <source>
        <strain evidence="2">SO-36</strain>
    </source>
</reference>